<feature type="compositionally biased region" description="Basic residues" evidence="2">
    <location>
        <begin position="1"/>
        <end position="11"/>
    </location>
</feature>
<dbReference type="GO" id="GO:0015074">
    <property type="term" value="P:DNA integration"/>
    <property type="evidence" value="ECO:0007669"/>
    <property type="project" value="InterPro"/>
</dbReference>
<dbReference type="Gene3D" id="1.10.443.10">
    <property type="entry name" value="Intergrase catalytic core"/>
    <property type="match status" value="1"/>
</dbReference>
<dbReference type="SUPFAM" id="SSF56349">
    <property type="entry name" value="DNA breaking-rejoining enzymes"/>
    <property type="match status" value="1"/>
</dbReference>
<reference evidence="3 4" key="1">
    <citation type="journal article" date="2003" name="J. Bacteriol.">
        <title>Comparative analyses of the complete genome sequences of Pierce's disease and citrus variegated chlorosis strains of Xylella fastidiosa.</title>
        <authorList>
            <person name="Van Sluys M.A."/>
            <person name="de Oliveira M.C."/>
            <person name="Monteiro-Vitorello C.B."/>
            <person name="Miyaki C.Y."/>
            <person name="Furlan L.R."/>
            <person name="Camargo L.E."/>
            <person name="da Silva A.C."/>
            <person name="Moon D.H."/>
            <person name="Takita M.A."/>
            <person name="Lemos E.G."/>
            <person name="Machado M.A."/>
            <person name="Ferro M.I."/>
            <person name="da Silva F.R."/>
            <person name="Goldman M.H."/>
            <person name="Goldman G.H."/>
            <person name="Lemos M.V."/>
            <person name="El-Dorry H."/>
            <person name="Tsai S.M."/>
            <person name="Carrer H."/>
            <person name="Carraro D.M."/>
            <person name="de Oliveira R.C."/>
            <person name="Nunes L.R."/>
            <person name="Siqueira W.J."/>
            <person name="Coutinho L.L."/>
            <person name="Kimura E.T."/>
            <person name="Ferro E.S."/>
            <person name="Harakava R."/>
            <person name="Kuramae E.E."/>
            <person name="Marino C.L."/>
            <person name="Giglioti E."/>
            <person name="Abreu I.L."/>
            <person name="Alves L.M."/>
            <person name="do Amaral A.M."/>
            <person name="Baia G.S."/>
            <person name="Blanco S.R."/>
            <person name="Brito M.S."/>
            <person name="Cannavan F.S."/>
            <person name="Celestino A.V."/>
            <person name="da Cunha A.F."/>
            <person name="Fenille R.C."/>
            <person name="Ferro J.A."/>
            <person name="Formighieri E.F."/>
            <person name="Kishi L.T."/>
            <person name="Leoni S.G."/>
            <person name="Oliveira A.R."/>
            <person name="Rosa V.E.Jr."/>
            <person name="Sassaki F.T."/>
            <person name="Sena J.A."/>
            <person name="de Souza A.A."/>
            <person name="Truffi D."/>
            <person name="Tsukumo F."/>
            <person name="Yanai G.M."/>
            <person name="Zaros L.G."/>
            <person name="Civerolo E.L."/>
            <person name="Simpson A.J."/>
            <person name="Almeida N.F.Jr."/>
            <person name="Setubal J.C."/>
            <person name="Kitajima J.P."/>
        </authorList>
    </citation>
    <scope>NUCLEOTIDE SEQUENCE [LARGE SCALE GENOMIC DNA]</scope>
    <source>
        <strain evidence="4">Temecula1 / ATCC 700964</strain>
    </source>
</reference>
<dbReference type="InterPro" id="IPR011010">
    <property type="entry name" value="DNA_brk_join_enz"/>
</dbReference>
<name>Q87B53_XYLFT</name>
<protein>
    <recommendedName>
        <fullName evidence="5">Tyr recombinase domain-containing protein</fullName>
    </recommendedName>
</protein>
<sequence>MGGHAQGKRPVARGDQGGVVGHRHRRPQAWRWPCPAEANARTALVGKIYSFAVDAELIPYNSNPAVRLPRWKVPPRDRALQTGREFRVFWRMTDSDGYLTQPRPEGRQRYAWRHPHMDPDMVQVLRLIAMTGCRIQEITALRWREVDLDEAHIVLPSARVKNKREHMSSISGSTLAARIARQTGIGRGRVAATALYGSTPGRLRLPLAGGDAGGCCHLCGAALVRNRQSRPIDSIEHAGFNRPFLIPEDERRIQFCGFNGTNAL</sequence>
<dbReference type="KEGG" id="xft:PD_1606"/>
<dbReference type="AlphaFoldDB" id="Q87B53"/>
<evidence type="ECO:0000256" key="1">
    <source>
        <dbReference type="ARBA" id="ARBA00023172"/>
    </source>
</evidence>
<proteinExistence type="predicted"/>
<dbReference type="Proteomes" id="UP000002516">
    <property type="component" value="Chromosome"/>
</dbReference>
<dbReference type="HOGENOM" id="CLU_1053577_0_0_6"/>
<keyword evidence="1" id="KW-0233">DNA recombination</keyword>
<keyword evidence="4" id="KW-1185">Reference proteome</keyword>
<organism evidence="3 4">
    <name type="scientific">Xylella fastidiosa (strain Temecula1 / ATCC 700964)</name>
    <dbReference type="NCBI Taxonomy" id="183190"/>
    <lineage>
        <taxon>Bacteria</taxon>
        <taxon>Pseudomonadati</taxon>
        <taxon>Pseudomonadota</taxon>
        <taxon>Gammaproteobacteria</taxon>
        <taxon>Lysobacterales</taxon>
        <taxon>Lysobacteraceae</taxon>
        <taxon>Xylella</taxon>
    </lineage>
</organism>
<evidence type="ECO:0000313" key="4">
    <source>
        <dbReference type="Proteomes" id="UP000002516"/>
    </source>
</evidence>
<evidence type="ECO:0008006" key="5">
    <source>
        <dbReference type="Google" id="ProtNLM"/>
    </source>
</evidence>
<dbReference type="GO" id="GO:0006310">
    <property type="term" value="P:DNA recombination"/>
    <property type="evidence" value="ECO:0007669"/>
    <property type="project" value="UniProtKB-KW"/>
</dbReference>
<dbReference type="GO" id="GO:0003677">
    <property type="term" value="F:DNA binding"/>
    <property type="evidence" value="ECO:0007669"/>
    <property type="project" value="InterPro"/>
</dbReference>
<feature type="region of interest" description="Disordered" evidence="2">
    <location>
        <begin position="1"/>
        <end position="26"/>
    </location>
</feature>
<dbReference type="EMBL" id="AE009442">
    <property type="protein sequence ID" value="AAO29447.1"/>
    <property type="molecule type" value="Genomic_DNA"/>
</dbReference>
<evidence type="ECO:0000256" key="2">
    <source>
        <dbReference type="SAM" id="MobiDB-lite"/>
    </source>
</evidence>
<dbReference type="InterPro" id="IPR013762">
    <property type="entry name" value="Integrase-like_cat_sf"/>
</dbReference>
<gene>
    <name evidence="3" type="ordered locus">PD_1606</name>
</gene>
<accession>Q87B53</accession>
<evidence type="ECO:0000313" key="3">
    <source>
        <dbReference type="EMBL" id="AAO29447.1"/>
    </source>
</evidence>